<proteinExistence type="predicted"/>
<keyword evidence="1" id="KW-0812">Transmembrane</keyword>
<evidence type="ECO:0000256" key="1">
    <source>
        <dbReference type="SAM" id="Phobius"/>
    </source>
</evidence>
<reference evidence="2 3" key="1">
    <citation type="submission" date="2020-08" db="EMBL/GenBank/DDBJ databases">
        <title>Genomic Encyclopedia of Type Strains, Phase IV (KMG-IV): sequencing the most valuable type-strain genomes for metagenomic binning, comparative biology and taxonomic classification.</title>
        <authorList>
            <person name="Goeker M."/>
        </authorList>
    </citation>
    <scope>NUCLEOTIDE SEQUENCE [LARGE SCALE GENOMIC DNA]</scope>
    <source>
        <strain evidence="2 3">DSM 105721</strain>
    </source>
</reference>
<feature type="transmembrane region" description="Helical" evidence="1">
    <location>
        <begin position="34"/>
        <end position="57"/>
    </location>
</feature>
<accession>A0A7W6MWU1</accession>
<comment type="caution">
    <text evidence="2">The sequence shown here is derived from an EMBL/GenBank/DDBJ whole genome shotgun (WGS) entry which is preliminary data.</text>
</comment>
<evidence type="ECO:0000313" key="3">
    <source>
        <dbReference type="Proteomes" id="UP000546007"/>
    </source>
</evidence>
<dbReference type="GeneID" id="93100509"/>
<dbReference type="EMBL" id="JACIES010000001">
    <property type="protein sequence ID" value="MBB4024289.1"/>
    <property type="molecule type" value="Genomic_DNA"/>
</dbReference>
<feature type="transmembrane region" description="Helical" evidence="1">
    <location>
        <begin position="7"/>
        <end position="28"/>
    </location>
</feature>
<name>A0A7W6MWU1_9BACT</name>
<keyword evidence="1" id="KW-0472">Membrane</keyword>
<keyword evidence="1" id="KW-1133">Transmembrane helix</keyword>
<evidence type="ECO:0000313" key="2">
    <source>
        <dbReference type="EMBL" id="MBB4024289.1"/>
    </source>
</evidence>
<gene>
    <name evidence="2" type="ORF">GGR14_000050</name>
</gene>
<protein>
    <submittedName>
        <fullName evidence="2">Uncharacterized protein</fullName>
    </submittedName>
</protein>
<organism evidence="2 3">
    <name type="scientific">Butyricimonas faecihominis</name>
    <dbReference type="NCBI Taxonomy" id="1472416"/>
    <lineage>
        <taxon>Bacteria</taxon>
        <taxon>Pseudomonadati</taxon>
        <taxon>Bacteroidota</taxon>
        <taxon>Bacteroidia</taxon>
        <taxon>Bacteroidales</taxon>
        <taxon>Odoribacteraceae</taxon>
        <taxon>Butyricimonas</taxon>
    </lineage>
</organism>
<dbReference type="PROSITE" id="PS51257">
    <property type="entry name" value="PROKAR_LIPOPROTEIN"/>
    <property type="match status" value="1"/>
</dbReference>
<sequence length="96" mass="10949">MMYKDKLVVTVLGYGVILGVLGGCFSFLGKPGFGIQKALCGVVVGHFMFWPMFYPILVELATCVRFEEKYGAEDDDEDRDDSYDSEFRKQLKEIFK</sequence>
<keyword evidence="3" id="KW-1185">Reference proteome</keyword>
<dbReference type="Proteomes" id="UP000546007">
    <property type="component" value="Unassembled WGS sequence"/>
</dbReference>
<dbReference type="RefSeq" id="WP_120096356.1">
    <property type="nucleotide sequence ID" value="NZ_AP028155.1"/>
</dbReference>
<dbReference type="AlphaFoldDB" id="A0A7W6MWU1"/>